<dbReference type="InterPro" id="IPR014756">
    <property type="entry name" value="Ig_E-set"/>
</dbReference>
<organism evidence="11 12">
    <name type="scientific">Porites evermanni</name>
    <dbReference type="NCBI Taxonomy" id="104178"/>
    <lineage>
        <taxon>Eukaryota</taxon>
        <taxon>Metazoa</taxon>
        <taxon>Cnidaria</taxon>
        <taxon>Anthozoa</taxon>
        <taxon>Hexacorallia</taxon>
        <taxon>Scleractinia</taxon>
        <taxon>Fungiina</taxon>
        <taxon>Poritidae</taxon>
        <taxon>Porites</taxon>
    </lineage>
</organism>
<dbReference type="InterPro" id="IPR001298">
    <property type="entry name" value="Filamin/ABP280_rpt"/>
</dbReference>
<dbReference type="InterPro" id="IPR000315">
    <property type="entry name" value="Znf_B-box"/>
</dbReference>
<dbReference type="SMART" id="SM00336">
    <property type="entry name" value="BBOX"/>
    <property type="match status" value="2"/>
</dbReference>
<dbReference type="Pfam" id="PF00630">
    <property type="entry name" value="Filamin"/>
    <property type="match status" value="1"/>
</dbReference>
<dbReference type="Pfam" id="PF13639">
    <property type="entry name" value="zf-RING_2"/>
    <property type="match status" value="1"/>
</dbReference>
<dbReference type="InterPro" id="IPR017868">
    <property type="entry name" value="Filamin/ABP280_repeat-like"/>
</dbReference>
<dbReference type="SMART" id="SM00184">
    <property type="entry name" value="RING"/>
    <property type="match status" value="1"/>
</dbReference>
<dbReference type="PROSITE" id="PS50089">
    <property type="entry name" value="ZF_RING_2"/>
    <property type="match status" value="1"/>
</dbReference>
<dbReference type="Gene3D" id="3.30.160.60">
    <property type="entry name" value="Classic Zinc Finger"/>
    <property type="match status" value="1"/>
</dbReference>
<dbReference type="SUPFAM" id="SSF57850">
    <property type="entry name" value="RING/U-box"/>
    <property type="match status" value="1"/>
</dbReference>
<dbReference type="SUPFAM" id="SSF57845">
    <property type="entry name" value="B-box zinc-binding domain"/>
    <property type="match status" value="1"/>
</dbReference>
<sequence>MAAKGPECSICFEHYNDQSKCPRMLSCGHSFCQICLERLLHGNTIDCPKCRNPVAVPSGVHGLSKNFALLDIVNETAPKQDAGNTGHTGTNECEACDEKHPATFFCLDCKENMCKTAAQIHKRSKLSRDHRVVTFKELKENPQLASVSILCPEHNDQFRFFDENCGHVICRDCYALNHNGHKCVVVAEAASKYRQEMEALVTKASCQVEKIKAAKDQVEKEFDFIEKACRERRVEIERFFRELRSALSNREDALVNKLLCLRLQKEDILSEQLCRLTTSQACLEDALQRAKSSIQSPSDVHFLLSRSDIVSSLKTKESYSMVLEPEAQFLPEFTMEEKGRKPIKYRPNKFVQVVIQSAGDISDISTCAANTNATGPGITTANPGSKATFTITSRDSQNFQRKRGGDVFVVKLQPEKGRDEIKVELKDRKDGTYLAEYTVDEMYGKLTLSVCLRGAHIKGSPFVVNVEPLIRSNYQYNSPQLSWTTLP</sequence>
<dbReference type="InterPro" id="IPR017907">
    <property type="entry name" value="Znf_RING_CS"/>
</dbReference>
<dbReference type="Gene3D" id="2.60.40.10">
    <property type="entry name" value="Immunoglobulins"/>
    <property type="match status" value="1"/>
</dbReference>
<evidence type="ECO:0000256" key="5">
    <source>
        <dbReference type="ARBA" id="ARBA00022833"/>
    </source>
</evidence>
<protein>
    <submittedName>
        <fullName evidence="11">Uncharacterized protein</fullName>
    </submittedName>
</protein>
<dbReference type="PROSITE" id="PS50194">
    <property type="entry name" value="FILAMIN_REPEAT"/>
    <property type="match status" value="1"/>
</dbReference>
<feature type="coiled-coil region" evidence="8">
    <location>
        <begin position="201"/>
        <end position="228"/>
    </location>
</feature>
<dbReference type="PROSITE" id="PS00518">
    <property type="entry name" value="ZF_RING_1"/>
    <property type="match status" value="1"/>
</dbReference>
<reference evidence="11 12" key="1">
    <citation type="submission" date="2022-05" db="EMBL/GenBank/DDBJ databases">
        <authorList>
            <consortium name="Genoscope - CEA"/>
            <person name="William W."/>
        </authorList>
    </citation>
    <scope>NUCLEOTIDE SEQUENCE [LARGE SCALE GENOMIC DNA]</scope>
</reference>
<dbReference type="Proteomes" id="UP001159427">
    <property type="component" value="Unassembled WGS sequence"/>
</dbReference>
<feature type="domain" description="RING-type" evidence="9">
    <location>
        <begin position="8"/>
        <end position="51"/>
    </location>
</feature>
<dbReference type="InterPro" id="IPR013083">
    <property type="entry name" value="Znf_RING/FYVE/PHD"/>
</dbReference>
<dbReference type="SUPFAM" id="SSF81296">
    <property type="entry name" value="E set domains"/>
    <property type="match status" value="1"/>
</dbReference>
<comment type="caution">
    <text evidence="11">The sequence shown here is derived from an EMBL/GenBank/DDBJ whole genome shotgun (WGS) entry which is preliminary data.</text>
</comment>
<evidence type="ECO:0000256" key="4">
    <source>
        <dbReference type="ARBA" id="ARBA00022771"/>
    </source>
</evidence>
<dbReference type="PANTHER" id="PTHR25462">
    <property type="entry name" value="BONUS, ISOFORM C-RELATED"/>
    <property type="match status" value="1"/>
</dbReference>
<name>A0ABN8M5R7_9CNID</name>
<dbReference type="PROSITE" id="PS50119">
    <property type="entry name" value="ZF_BBOX"/>
    <property type="match status" value="1"/>
</dbReference>
<keyword evidence="2" id="KW-0479">Metal-binding</keyword>
<dbReference type="InterPro" id="IPR047153">
    <property type="entry name" value="TRIM45/56/19-like"/>
</dbReference>
<accession>A0ABN8M5R7</accession>
<dbReference type="SMART" id="SM00557">
    <property type="entry name" value="IG_FLMN"/>
    <property type="match status" value="1"/>
</dbReference>
<keyword evidence="4 6" id="KW-0863">Zinc-finger</keyword>
<evidence type="ECO:0000256" key="6">
    <source>
        <dbReference type="PROSITE-ProRule" id="PRU00024"/>
    </source>
</evidence>
<dbReference type="EMBL" id="CALNXI010000327">
    <property type="protein sequence ID" value="CAH3024907.1"/>
    <property type="molecule type" value="Genomic_DNA"/>
</dbReference>
<evidence type="ECO:0000259" key="10">
    <source>
        <dbReference type="PROSITE" id="PS50119"/>
    </source>
</evidence>
<evidence type="ECO:0000256" key="1">
    <source>
        <dbReference type="ARBA" id="ARBA00008518"/>
    </source>
</evidence>
<evidence type="ECO:0000259" key="9">
    <source>
        <dbReference type="PROSITE" id="PS50089"/>
    </source>
</evidence>
<keyword evidence="12" id="KW-1185">Reference proteome</keyword>
<evidence type="ECO:0000256" key="2">
    <source>
        <dbReference type="ARBA" id="ARBA00022723"/>
    </source>
</evidence>
<gene>
    <name evidence="11" type="ORF">PEVE_00024432</name>
</gene>
<feature type="repeat" description="Filamin" evidence="7">
    <location>
        <begin position="363"/>
        <end position="466"/>
    </location>
</feature>
<keyword evidence="8" id="KW-0175">Coiled coil</keyword>
<keyword evidence="3" id="KW-0677">Repeat</keyword>
<dbReference type="Gene3D" id="3.30.40.10">
    <property type="entry name" value="Zinc/RING finger domain, C3HC4 (zinc finger)"/>
    <property type="match status" value="1"/>
</dbReference>
<dbReference type="PANTHER" id="PTHR25462:SF296">
    <property type="entry name" value="MEIOTIC P26, ISOFORM F"/>
    <property type="match status" value="1"/>
</dbReference>
<evidence type="ECO:0000256" key="7">
    <source>
        <dbReference type="PROSITE-ProRule" id="PRU00087"/>
    </source>
</evidence>
<evidence type="ECO:0000313" key="11">
    <source>
        <dbReference type="EMBL" id="CAH3024907.1"/>
    </source>
</evidence>
<evidence type="ECO:0000256" key="3">
    <source>
        <dbReference type="ARBA" id="ARBA00022737"/>
    </source>
</evidence>
<comment type="similarity">
    <text evidence="1">Belongs to the TRIM/RBCC family.</text>
</comment>
<evidence type="ECO:0000313" key="12">
    <source>
        <dbReference type="Proteomes" id="UP001159427"/>
    </source>
</evidence>
<feature type="domain" description="B box-type" evidence="10">
    <location>
        <begin position="88"/>
        <end position="135"/>
    </location>
</feature>
<proteinExistence type="inferred from homology"/>
<evidence type="ECO:0000256" key="8">
    <source>
        <dbReference type="SAM" id="Coils"/>
    </source>
</evidence>
<keyword evidence="5" id="KW-0862">Zinc</keyword>
<dbReference type="Gene3D" id="4.10.830.40">
    <property type="match status" value="1"/>
</dbReference>
<dbReference type="InterPro" id="IPR013783">
    <property type="entry name" value="Ig-like_fold"/>
</dbReference>
<dbReference type="InterPro" id="IPR001841">
    <property type="entry name" value="Znf_RING"/>
</dbReference>